<reference evidence="1 2" key="1">
    <citation type="submission" date="2024-02" db="EMBL/GenBank/DDBJ databases">
        <authorList>
            <person name="Chen Y."/>
            <person name="Shah S."/>
            <person name="Dougan E. K."/>
            <person name="Thang M."/>
            <person name="Chan C."/>
        </authorList>
    </citation>
    <scope>NUCLEOTIDE SEQUENCE [LARGE SCALE GENOMIC DNA]</scope>
</reference>
<dbReference type="EMBL" id="CAXAMN010021751">
    <property type="protein sequence ID" value="CAK9063067.1"/>
    <property type="molecule type" value="Genomic_DNA"/>
</dbReference>
<gene>
    <name evidence="1" type="ORF">CCMP2556_LOCUS31005</name>
</gene>
<organism evidence="1 2">
    <name type="scientific">Durusdinium trenchii</name>
    <dbReference type="NCBI Taxonomy" id="1381693"/>
    <lineage>
        <taxon>Eukaryota</taxon>
        <taxon>Sar</taxon>
        <taxon>Alveolata</taxon>
        <taxon>Dinophyceae</taxon>
        <taxon>Suessiales</taxon>
        <taxon>Symbiodiniaceae</taxon>
        <taxon>Durusdinium</taxon>
    </lineage>
</organism>
<keyword evidence="2" id="KW-1185">Reference proteome</keyword>
<protein>
    <submittedName>
        <fullName evidence="1">Uncharacterized protein</fullName>
    </submittedName>
</protein>
<sequence length="238" mass="27683">MTTTMKYVLSHLTAIMPKSVVDHVVAVLTNAEEEEDVNFDIRSFQEVGINIPRFEWIDNPFCLVQKLLIRDPSLLEQTRERMTKKIRKSFKAMESVGWLAVPSQKFLELNAKREEIEFHLANNLELLVENERLVGDLLHHAQQIRDGGRAEPLTRQAQHWRLKKEMFGWSKYVCHHPGCHCNCATSNVVSPFASLWCFFNEEQLCETCNHQYSGHRVSRDGWQCGSRWGRLSTRQRSA</sequence>
<name>A0ABP0NIW2_9DINO</name>
<evidence type="ECO:0000313" key="1">
    <source>
        <dbReference type="EMBL" id="CAK9063067.1"/>
    </source>
</evidence>
<evidence type="ECO:0000313" key="2">
    <source>
        <dbReference type="Proteomes" id="UP001642484"/>
    </source>
</evidence>
<proteinExistence type="predicted"/>
<dbReference type="Proteomes" id="UP001642484">
    <property type="component" value="Unassembled WGS sequence"/>
</dbReference>
<accession>A0ABP0NIW2</accession>
<comment type="caution">
    <text evidence="1">The sequence shown here is derived from an EMBL/GenBank/DDBJ whole genome shotgun (WGS) entry which is preliminary data.</text>
</comment>